<sequence length="146" mass="16691">MRFYENGNLYQYLDYAMGTLCGETSSTFFGEYPVVENEAESIDTRISDVEVVDGTPEVYIKLISSFWDHDPMNRPNASELSEEKKFADLESNSFTCPEIHPQAICTSQPLNFKLSFEAFYACVFKRASNTQTVSVIQSHTENRLRI</sequence>
<gene>
    <name evidence="1" type="ORF">AMORRO_LOCUS5386</name>
</gene>
<evidence type="ECO:0000313" key="1">
    <source>
        <dbReference type="EMBL" id="CAG8546802.1"/>
    </source>
</evidence>
<dbReference type="InterPro" id="IPR011009">
    <property type="entry name" value="Kinase-like_dom_sf"/>
</dbReference>
<dbReference type="AlphaFoldDB" id="A0A9N9B013"/>
<protein>
    <submittedName>
        <fullName evidence="1">8096_t:CDS:1</fullName>
    </submittedName>
</protein>
<dbReference type="Proteomes" id="UP000789342">
    <property type="component" value="Unassembled WGS sequence"/>
</dbReference>
<organism evidence="1 2">
    <name type="scientific">Acaulospora morrowiae</name>
    <dbReference type="NCBI Taxonomy" id="94023"/>
    <lineage>
        <taxon>Eukaryota</taxon>
        <taxon>Fungi</taxon>
        <taxon>Fungi incertae sedis</taxon>
        <taxon>Mucoromycota</taxon>
        <taxon>Glomeromycotina</taxon>
        <taxon>Glomeromycetes</taxon>
        <taxon>Diversisporales</taxon>
        <taxon>Acaulosporaceae</taxon>
        <taxon>Acaulospora</taxon>
    </lineage>
</organism>
<dbReference type="EMBL" id="CAJVPV010003238">
    <property type="protein sequence ID" value="CAG8546802.1"/>
    <property type="molecule type" value="Genomic_DNA"/>
</dbReference>
<keyword evidence="2" id="KW-1185">Reference proteome</keyword>
<name>A0A9N9B013_9GLOM</name>
<reference evidence="1" key="1">
    <citation type="submission" date="2021-06" db="EMBL/GenBank/DDBJ databases">
        <authorList>
            <person name="Kallberg Y."/>
            <person name="Tangrot J."/>
            <person name="Rosling A."/>
        </authorList>
    </citation>
    <scope>NUCLEOTIDE SEQUENCE</scope>
    <source>
        <strain evidence="1">CL551</strain>
    </source>
</reference>
<proteinExistence type="predicted"/>
<evidence type="ECO:0000313" key="2">
    <source>
        <dbReference type="Proteomes" id="UP000789342"/>
    </source>
</evidence>
<dbReference type="SUPFAM" id="SSF56112">
    <property type="entry name" value="Protein kinase-like (PK-like)"/>
    <property type="match status" value="1"/>
</dbReference>
<comment type="caution">
    <text evidence="1">The sequence shown here is derived from an EMBL/GenBank/DDBJ whole genome shotgun (WGS) entry which is preliminary data.</text>
</comment>
<accession>A0A9N9B013</accession>